<evidence type="ECO:0000256" key="1">
    <source>
        <dbReference type="ARBA" id="ARBA00004477"/>
    </source>
</evidence>
<feature type="transmembrane region" description="Helical" evidence="8">
    <location>
        <begin position="69"/>
        <end position="91"/>
    </location>
</feature>
<dbReference type="GO" id="GO:0008250">
    <property type="term" value="C:oligosaccharyltransferase complex"/>
    <property type="evidence" value="ECO:0007669"/>
    <property type="project" value="InterPro"/>
</dbReference>
<dbReference type="AlphaFoldDB" id="A0A1G4MFD0"/>
<dbReference type="PIRSF" id="PIRSF005588">
    <property type="entry name" value="DAD"/>
    <property type="match status" value="1"/>
</dbReference>
<dbReference type="EMBL" id="LT598490">
    <property type="protein sequence ID" value="SCW02449.1"/>
    <property type="molecule type" value="Genomic_DNA"/>
</dbReference>
<comment type="similarity">
    <text evidence="3 8">Belongs to the DAD/OST2 family.</text>
</comment>
<comment type="pathway">
    <text evidence="2 8">Protein modification; protein glycosylation.</text>
</comment>
<keyword evidence="6 8" id="KW-1133">Transmembrane helix</keyword>
<evidence type="ECO:0000313" key="10">
    <source>
        <dbReference type="Proteomes" id="UP000190831"/>
    </source>
</evidence>
<accession>A0A1G4MFD0</accession>
<dbReference type="InterPro" id="IPR003038">
    <property type="entry name" value="DAD/Ost2"/>
</dbReference>
<evidence type="ECO:0000256" key="6">
    <source>
        <dbReference type="ARBA" id="ARBA00022989"/>
    </source>
</evidence>
<dbReference type="Pfam" id="PF02109">
    <property type="entry name" value="DAD"/>
    <property type="match status" value="1"/>
</dbReference>
<organism evidence="9 10">
    <name type="scientific">Lachancea fermentati</name>
    <name type="common">Zygosaccharomyces fermentati</name>
    <dbReference type="NCBI Taxonomy" id="4955"/>
    <lineage>
        <taxon>Eukaryota</taxon>
        <taxon>Fungi</taxon>
        <taxon>Dikarya</taxon>
        <taxon>Ascomycota</taxon>
        <taxon>Saccharomycotina</taxon>
        <taxon>Saccharomycetes</taxon>
        <taxon>Saccharomycetales</taxon>
        <taxon>Saccharomycetaceae</taxon>
        <taxon>Lachancea</taxon>
    </lineage>
</organism>
<reference evidence="10" key="1">
    <citation type="submission" date="2016-03" db="EMBL/GenBank/DDBJ databases">
        <authorList>
            <person name="Devillers H."/>
        </authorList>
    </citation>
    <scope>NUCLEOTIDE SEQUENCE [LARGE SCALE GENOMIC DNA]</scope>
</reference>
<keyword evidence="7 8" id="KW-0472">Membrane</keyword>
<dbReference type="Proteomes" id="UP000190831">
    <property type="component" value="Chromosome F"/>
</dbReference>
<dbReference type="UniPathway" id="UPA00378"/>
<evidence type="ECO:0000256" key="4">
    <source>
        <dbReference type="ARBA" id="ARBA00022692"/>
    </source>
</evidence>
<proteinExistence type="inferred from homology"/>
<dbReference type="PANTHER" id="PTHR10705">
    <property type="entry name" value="DOLICHYL-DIPHOSPHOOLIGOSACCHARIDE--PROTEIN GLYCOSYLTRANSFERASE SUBUNIT DAD1"/>
    <property type="match status" value="1"/>
</dbReference>
<name>A0A1G4MFD0_LACFM</name>
<keyword evidence="4 8" id="KW-0812">Transmembrane</keyword>
<keyword evidence="5 8" id="KW-0256">Endoplasmic reticulum</keyword>
<evidence type="ECO:0000256" key="7">
    <source>
        <dbReference type="ARBA" id="ARBA00023136"/>
    </source>
</evidence>
<comment type="subunit">
    <text evidence="8">Component of the oligosaccharyltransferase (OST) complex.</text>
</comment>
<dbReference type="OrthoDB" id="445566at2759"/>
<dbReference type="OMA" id="YCCSVGT"/>
<protein>
    <recommendedName>
        <fullName evidence="8">Dolichyl-diphosphooligosaccharide--protein glycosyltransferase subunit OST2</fullName>
        <shortName evidence="8">Oligosaccharyl transferase subunit OST2</shortName>
    </recommendedName>
</protein>
<feature type="transmembrane region" description="Helical" evidence="8">
    <location>
        <begin position="103"/>
        <end position="122"/>
    </location>
</feature>
<sequence>MTTKAHKKKTSSFTKFSETFNASLESYRKQVSGNSRLQLIDLFCVFLVVVGVAQFTFMCVLRDTFPFNAFLAGFISCVGQFVLLVSLRMQIVNSFPGISKERAFGEFIFASLIMHFICLHFVN</sequence>
<comment type="subcellular location">
    <subcellularLocation>
        <location evidence="1 8">Endoplasmic reticulum membrane</location>
        <topology evidence="1 8">Multi-pass membrane protein</topology>
    </subcellularLocation>
</comment>
<evidence type="ECO:0000313" key="9">
    <source>
        <dbReference type="EMBL" id="SCW02449.1"/>
    </source>
</evidence>
<keyword evidence="10" id="KW-1185">Reference proteome</keyword>
<dbReference type="STRING" id="4955.A0A1G4MFD0"/>
<dbReference type="PANTHER" id="PTHR10705:SF0">
    <property type="entry name" value="DOLICHYL-DIPHOSPHOOLIGOSACCHARIDE--PROTEIN GLYCOSYLTRANSFERASE SUBUNIT DAD1"/>
    <property type="match status" value="1"/>
</dbReference>
<evidence type="ECO:0000256" key="8">
    <source>
        <dbReference type="RuleBase" id="RU361136"/>
    </source>
</evidence>
<evidence type="ECO:0000256" key="3">
    <source>
        <dbReference type="ARBA" id="ARBA00009386"/>
    </source>
</evidence>
<gene>
    <name evidence="9" type="ORF">LAFE_0F06678G</name>
</gene>
<evidence type="ECO:0000256" key="5">
    <source>
        <dbReference type="ARBA" id="ARBA00022824"/>
    </source>
</evidence>
<feature type="transmembrane region" description="Helical" evidence="8">
    <location>
        <begin position="37"/>
        <end position="57"/>
    </location>
</feature>
<dbReference type="GO" id="GO:0006487">
    <property type="term" value="P:protein N-linked glycosylation"/>
    <property type="evidence" value="ECO:0007669"/>
    <property type="project" value="TreeGrafter"/>
</dbReference>
<comment type="function">
    <text evidence="8">Subunit of the oligosaccharyl transferase (OST) complex that catalyzes the initial transfer of a defined glycan (Glc(3)Man(9)GlcNAc(2) in eukaryotes) from the lipid carrier dolichol-pyrophosphate to an asparagine residue within an Asn-X-Ser/Thr consensus motif in nascent polypeptide chains, the first step in protein N-glycosylation. N-glycosylation occurs cotranslationally and the complex associates with the Sec61 complex at the channel-forming translocon complex that mediates protein translocation across the endoplasmic reticulum (ER). All subunits are required for a maximal enzyme activity.</text>
</comment>
<evidence type="ECO:0000256" key="2">
    <source>
        <dbReference type="ARBA" id="ARBA00004922"/>
    </source>
</evidence>